<feature type="transmembrane region" description="Helical" evidence="1">
    <location>
        <begin position="6"/>
        <end position="22"/>
    </location>
</feature>
<feature type="transmembrane region" description="Helical" evidence="1">
    <location>
        <begin position="96"/>
        <end position="116"/>
    </location>
</feature>
<keyword evidence="1" id="KW-0472">Membrane</keyword>
<feature type="transmembrane region" description="Helical" evidence="1">
    <location>
        <begin position="353"/>
        <end position="371"/>
    </location>
</feature>
<feature type="transmembrane region" description="Helical" evidence="1">
    <location>
        <begin position="291"/>
        <end position="313"/>
    </location>
</feature>
<protein>
    <submittedName>
        <fullName evidence="2">Uncharacterized protein</fullName>
    </submittedName>
</protein>
<feature type="transmembrane region" description="Helical" evidence="1">
    <location>
        <begin position="161"/>
        <end position="181"/>
    </location>
</feature>
<keyword evidence="1" id="KW-0812">Transmembrane</keyword>
<feature type="transmembrane region" description="Helical" evidence="1">
    <location>
        <begin position="248"/>
        <end position="279"/>
    </location>
</feature>
<keyword evidence="3" id="KW-1185">Reference proteome</keyword>
<evidence type="ECO:0000313" key="2">
    <source>
        <dbReference type="EMBL" id="GAK53756.1"/>
    </source>
</evidence>
<dbReference type="Proteomes" id="UP000030700">
    <property type="component" value="Unassembled WGS sequence"/>
</dbReference>
<dbReference type="AlphaFoldDB" id="A0A081BQS5"/>
<evidence type="ECO:0000256" key="1">
    <source>
        <dbReference type="SAM" id="Phobius"/>
    </source>
</evidence>
<feature type="transmembrane region" description="Helical" evidence="1">
    <location>
        <begin position="438"/>
        <end position="459"/>
    </location>
</feature>
<feature type="transmembrane region" description="Helical" evidence="1">
    <location>
        <begin position="193"/>
        <end position="218"/>
    </location>
</feature>
<sequence>MNELLVIFIIFLSGLGMVRLCLKSEYPMFNAASAFPLGLVGWFLSYILVYGSLSFLQRPIPFTVADVRLSFGIFCCFSLILISLTLFRERLVWQEFFVYAAIFSIFTISHFCLRRINILVVNAEPYGMIDIETSLSTFIRGGVPIFNRTIFSLSALIGDDYIFATFPQYTAISLSLLMCYVTFGELRRTSHSLAYSLILSFCPIAILFSSYVGVWQLFYTNHHLLAATFVFLFAASCWLAITKQTPRAFIIGTISLIAFSFTRMEGVLCAIAILCIFLSMPGLSLKDQRIASLIFLCGISPWSAYIISVLGFTKEGKIGSGMQHAAIWGFAAASTLCFQLNRWKAWQRVLCHFYKFVPAAVWLILIVFTRLKSEHMLFNLHISLLSLFNDTRGMWYNPMNIDADQHGGWGNTWFFIIGATVLILALRPQSKQTRFMDAFGLSGVAAMGLIIAIIYFALPYYAGLTDSANRIFFHFTPLLLVWTITQLGIIFAGENRN</sequence>
<reference evidence="2" key="1">
    <citation type="journal article" date="2015" name="PeerJ">
        <title>First genomic representation of candidate bacterial phylum KSB3 points to enhanced environmental sensing as a trigger of wastewater bulking.</title>
        <authorList>
            <person name="Sekiguchi Y."/>
            <person name="Ohashi A."/>
            <person name="Parks D.H."/>
            <person name="Yamauchi T."/>
            <person name="Tyson G.W."/>
            <person name="Hugenholtz P."/>
        </authorList>
    </citation>
    <scope>NUCLEOTIDE SEQUENCE [LARGE SCALE GENOMIC DNA]</scope>
</reference>
<evidence type="ECO:0000313" key="3">
    <source>
        <dbReference type="Proteomes" id="UP000030700"/>
    </source>
</evidence>
<feature type="transmembrane region" description="Helical" evidence="1">
    <location>
        <begin position="408"/>
        <end position="426"/>
    </location>
</feature>
<feature type="transmembrane region" description="Helical" evidence="1">
    <location>
        <begin position="29"/>
        <end position="49"/>
    </location>
</feature>
<proteinExistence type="predicted"/>
<dbReference type="HOGENOM" id="CLU_548214_0_0_0"/>
<name>A0A081BQS5_9BACT</name>
<organism evidence="2">
    <name type="scientific">Candidatus Moduliflexus flocculans</name>
    <dbReference type="NCBI Taxonomy" id="1499966"/>
    <lineage>
        <taxon>Bacteria</taxon>
        <taxon>Candidatus Moduliflexota</taxon>
        <taxon>Candidatus Moduliflexia</taxon>
        <taxon>Candidatus Moduliflexales</taxon>
        <taxon>Candidatus Moduliflexaceae</taxon>
    </lineage>
</organism>
<accession>A0A081BQS5</accession>
<feature type="transmembrane region" description="Helical" evidence="1">
    <location>
        <begin position="471"/>
        <end position="492"/>
    </location>
</feature>
<feature type="transmembrane region" description="Helical" evidence="1">
    <location>
        <begin position="69"/>
        <end position="87"/>
    </location>
</feature>
<feature type="transmembrane region" description="Helical" evidence="1">
    <location>
        <begin position="224"/>
        <end position="241"/>
    </location>
</feature>
<dbReference type="EMBL" id="DF820460">
    <property type="protein sequence ID" value="GAK53756.1"/>
    <property type="molecule type" value="Genomic_DNA"/>
</dbReference>
<keyword evidence="1" id="KW-1133">Transmembrane helix</keyword>
<gene>
    <name evidence="2" type="ORF">U14_05030</name>
</gene>